<dbReference type="Pfam" id="PF19746">
    <property type="entry name" value="DUF6233"/>
    <property type="match status" value="1"/>
</dbReference>
<feature type="region of interest" description="Disordered" evidence="1">
    <location>
        <begin position="1"/>
        <end position="29"/>
    </location>
</feature>
<sequence>MRWRLKKALARAEQPSPRRQRPARPVKGAGALPAFAPAYIRTGFVIQQKRTPAGPEPALIHLADCSMIEGAPHRIRADEARAALTEPTVAPCAFCRPDTELGIDLA</sequence>
<dbReference type="InterPro" id="IPR046200">
    <property type="entry name" value="DUF6233"/>
</dbReference>
<proteinExistence type="predicted"/>
<dbReference type="Proteomes" id="UP000646738">
    <property type="component" value="Unassembled WGS sequence"/>
</dbReference>
<dbReference type="RefSeq" id="WP_189999947.1">
    <property type="nucleotide sequence ID" value="NZ_BNCB01000042.1"/>
</dbReference>
<reference evidence="3" key="1">
    <citation type="submission" date="2023-07" db="EMBL/GenBank/DDBJ databases">
        <title>Whole genome shotgun sequence of Streptomyces achromogenes subsp. rubradiris NBRC 14000.</title>
        <authorList>
            <person name="Komaki H."/>
            <person name="Tamura T."/>
        </authorList>
    </citation>
    <scope>NUCLEOTIDE SEQUENCE [LARGE SCALE GENOMIC DNA]</scope>
    <source>
        <strain evidence="3">NBRC 14000</strain>
    </source>
</reference>
<evidence type="ECO:0000313" key="2">
    <source>
        <dbReference type="EMBL" id="GHI53917.1"/>
    </source>
</evidence>
<gene>
    <name evidence="2" type="ORF">Srubr_37630</name>
</gene>
<comment type="caution">
    <text evidence="2">The sequence shown here is derived from an EMBL/GenBank/DDBJ whole genome shotgun (WGS) entry which is preliminary data.</text>
</comment>
<accession>A0ABQ3RDJ2</accession>
<keyword evidence="3" id="KW-1185">Reference proteome</keyword>
<protein>
    <submittedName>
        <fullName evidence="2">Uncharacterized protein</fullName>
    </submittedName>
</protein>
<evidence type="ECO:0000256" key="1">
    <source>
        <dbReference type="SAM" id="MobiDB-lite"/>
    </source>
</evidence>
<name>A0ABQ3RDJ2_STRRR</name>
<organism evidence="2 3">
    <name type="scientific">Streptomyces rubradiris</name>
    <name type="common">Streptomyces achromogenes subsp. rubradiris</name>
    <dbReference type="NCBI Taxonomy" id="285531"/>
    <lineage>
        <taxon>Bacteria</taxon>
        <taxon>Bacillati</taxon>
        <taxon>Actinomycetota</taxon>
        <taxon>Actinomycetes</taxon>
        <taxon>Kitasatosporales</taxon>
        <taxon>Streptomycetaceae</taxon>
        <taxon>Streptomyces</taxon>
    </lineage>
</organism>
<evidence type="ECO:0000313" key="3">
    <source>
        <dbReference type="Proteomes" id="UP000646738"/>
    </source>
</evidence>
<dbReference type="EMBL" id="BNEA01000015">
    <property type="protein sequence ID" value="GHI53917.1"/>
    <property type="molecule type" value="Genomic_DNA"/>
</dbReference>